<dbReference type="EMBL" id="BSDY01000013">
    <property type="protein sequence ID" value="GLI57103.1"/>
    <property type="molecule type" value="Genomic_DNA"/>
</dbReference>
<sequence length="85" mass="10133">MKERLISDIRGIFENMGIKVIEGFDNLKGDEIRYRFIEKNKLQLNYQGCNYDLVDEVMRGIEFLNNRIEDFKCTFAAEDIVWISF</sequence>
<accession>A0A9W6GMD3</accession>
<dbReference type="AlphaFoldDB" id="A0A9W6GMD3"/>
<reference evidence="1" key="1">
    <citation type="submission" date="2022-12" db="EMBL/GenBank/DDBJ databases">
        <title>Reference genome sequencing for broad-spectrum identification of bacterial and archaeal isolates by mass spectrometry.</title>
        <authorList>
            <person name="Sekiguchi Y."/>
            <person name="Tourlousse D.M."/>
        </authorList>
    </citation>
    <scope>NUCLEOTIDE SEQUENCE</scope>
    <source>
        <strain evidence="1">10succ1</strain>
    </source>
</reference>
<evidence type="ECO:0000313" key="1">
    <source>
        <dbReference type="EMBL" id="GLI57103.1"/>
    </source>
</evidence>
<keyword evidence="2" id="KW-1185">Reference proteome</keyword>
<name>A0A9W6GMD3_9FUSO</name>
<protein>
    <submittedName>
        <fullName evidence="1">Uncharacterized protein</fullName>
    </submittedName>
</protein>
<organism evidence="1 2">
    <name type="scientific">Propionigenium maris DSM 9537</name>
    <dbReference type="NCBI Taxonomy" id="1123000"/>
    <lineage>
        <taxon>Bacteria</taxon>
        <taxon>Fusobacteriati</taxon>
        <taxon>Fusobacteriota</taxon>
        <taxon>Fusobacteriia</taxon>
        <taxon>Fusobacteriales</taxon>
        <taxon>Fusobacteriaceae</taxon>
        <taxon>Propionigenium</taxon>
    </lineage>
</organism>
<dbReference type="Proteomes" id="UP001144471">
    <property type="component" value="Unassembled WGS sequence"/>
</dbReference>
<proteinExistence type="predicted"/>
<evidence type="ECO:0000313" key="2">
    <source>
        <dbReference type="Proteomes" id="UP001144471"/>
    </source>
</evidence>
<dbReference type="RefSeq" id="WP_281836565.1">
    <property type="nucleotide sequence ID" value="NZ_BSDY01000013.1"/>
</dbReference>
<comment type="caution">
    <text evidence="1">The sequence shown here is derived from an EMBL/GenBank/DDBJ whole genome shotgun (WGS) entry which is preliminary data.</text>
</comment>
<gene>
    <name evidence="1" type="ORF">PM10SUCC1_26170</name>
</gene>